<feature type="signal peptide" evidence="1">
    <location>
        <begin position="1"/>
        <end position="30"/>
    </location>
</feature>
<comment type="caution">
    <text evidence="2">The sequence shown here is derived from an EMBL/GenBank/DDBJ whole genome shotgun (WGS) entry which is preliminary data.</text>
</comment>
<reference evidence="2 3" key="1">
    <citation type="submission" date="2022-04" db="EMBL/GenBank/DDBJ databases">
        <title>Roseobacter sp. WL0113 is a bacterium isolated from neritic sediment.</title>
        <authorList>
            <person name="Wang L."/>
            <person name="He W."/>
            <person name="Zhang D.-F."/>
        </authorList>
    </citation>
    <scope>NUCLEOTIDE SEQUENCE [LARGE SCALE GENOMIC DNA]</scope>
    <source>
        <strain evidence="2 3">WL0113</strain>
    </source>
</reference>
<gene>
    <name evidence="2" type="ORF">MUB52_15135</name>
</gene>
<dbReference type="Proteomes" id="UP001208690">
    <property type="component" value="Unassembled WGS sequence"/>
</dbReference>
<name>A0ABT3BGQ3_9RHOB</name>
<evidence type="ECO:0000313" key="2">
    <source>
        <dbReference type="EMBL" id="MCV3272766.1"/>
    </source>
</evidence>
<protein>
    <submittedName>
        <fullName evidence="2">Uncharacterized protein</fullName>
    </submittedName>
</protein>
<keyword evidence="1" id="KW-0732">Signal</keyword>
<keyword evidence="3" id="KW-1185">Reference proteome</keyword>
<proteinExistence type="predicted"/>
<dbReference type="EMBL" id="JALIEB010000010">
    <property type="protein sequence ID" value="MCV3272766.1"/>
    <property type="molecule type" value="Genomic_DNA"/>
</dbReference>
<evidence type="ECO:0000313" key="3">
    <source>
        <dbReference type="Proteomes" id="UP001208690"/>
    </source>
</evidence>
<organism evidence="2 3">
    <name type="scientific">Roseobacter sinensis</name>
    <dbReference type="NCBI Taxonomy" id="2931391"/>
    <lineage>
        <taxon>Bacteria</taxon>
        <taxon>Pseudomonadati</taxon>
        <taxon>Pseudomonadota</taxon>
        <taxon>Alphaproteobacteria</taxon>
        <taxon>Rhodobacterales</taxon>
        <taxon>Roseobacteraceae</taxon>
        <taxon>Roseobacter</taxon>
    </lineage>
</organism>
<feature type="chain" id="PRO_5045878629" evidence="1">
    <location>
        <begin position="31"/>
        <end position="90"/>
    </location>
</feature>
<sequence>MIMRRMTVRLIAIVLASLVSVFGQMTSATARPDSAMMSEKRHLQSRLDALSRAESPDDVGAEERAKPRLAQWFNWNNWGNWSNWNNWVNW</sequence>
<evidence type="ECO:0000256" key="1">
    <source>
        <dbReference type="SAM" id="SignalP"/>
    </source>
</evidence>
<accession>A0ABT3BGQ3</accession>